<dbReference type="SUPFAM" id="SSF81442">
    <property type="entry name" value="Cytochrome c oxidase subunit I-like"/>
    <property type="match status" value="1"/>
</dbReference>
<dbReference type="PANTHER" id="PTHR10422:SF18">
    <property type="entry name" value="CYTOCHROME C OXIDASE SUBUNIT 1"/>
    <property type="match status" value="1"/>
</dbReference>
<feature type="transmembrane region" description="Helical" evidence="1">
    <location>
        <begin position="344"/>
        <end position="366"/>
    </location>
</feature>
<dbReference type="Proteomes" id="UP000608579">
    <property type="component" value="Unassembled WGS sequence"/>
</dbReference>
<feature type="transmembrane region" description="Helical" evidence="1">
    <location>
        <begin position="21"/>
        <end position="41"/>
    </location>
</feature>
<dbReference type="Gene3D" id="1.20.210.10">
    <property type="entry name" value="Cytochrome c oxidase-like, subunit I domain"/>
    <property type="match status" value="1"/>
</dbReference>
<dbReference type="GO" id="GO:0009060">
    <property type="term" value="P:aerobic respiration"/>
    <property type="evidence" value="ECO:0007669"/>
    <property type="project" value="InterPro"/>
</dbReference>
<dbReference type="GO" id="GO:0020037">
    <property type="term" value="F:heme binding"/>
    <property type="evidence" value="ECO:0007669"/>
    <property type="project" value="InterPro"/>
</dbReference>
<organism evidence="3 4">
    <name type="scientific">Caldiarchaeum subterraneum</name>
    <dbReference type="NCBI Taxonomy" id="311458"/>
    <lineage>
        <taxon>Archaea</taxon>
        <taxon>Nitrososphaerota</taxon>
        <taxon>Candidatus Caldarchaeales</taxon>
        <taxon>Candidatus Caldarchaeaceae</taxon>
        <taxon>Candidatus Caldarchaeum</taxon>
    </lineage>
</organism>
<evidence type="ECO:0000256" key="1">
    <source>
        <dbReference type="SAM" id="Phobius"/>
    </source>
</evidence>
<dbReference type="GO" id="GO:0016020">
    <property type="term" value="C:membrane"/>
    <property type="evidence" value="ECO:0007669"/>
    <property type="project" value="InterPro"/>
</dbReference>
<dbReference type="EMBL" id="DQVM01000060">
    <property type="protein sequence ID" value="HIQ29540.1"/>
    <property type="molecule type" value="Genomic_DNA"/>
</dbReference>
<dbReference type="Pfam" id="PF00115">
    <property type="entry name" value="COX1"/>
    <property type="match status" value="1"/>
</dbReference>
<feature type="transmembrane region" description="Helical" evidence="1">
    <location>
        <begin position="310"/>
        <end position="332"/>
    </location>
</feature>
<feature type="domain" description="Cytochrome oxidase subunit I profile" evidence="2">
    <location>
        <begin position="16"/>
        <end position="487"/>
    </location>
</feature>
<sequence>MAEEMSLSSLTLLPRLMFYTALAWFLAGGAAGLLMVLFHVTGAAAVPAYYEALTVHGILMTFGGVFQLMAGLSLIRAGFCYGKPIRGLLFLSLYLLLNISLAMLLASALAGVRVTYTLMFPLPAAGAFKGLWSIDMLTLFVWGVVLLLIAIIALYPASLAKILFFGKTKEQLVMERFMGTLSPSGMASMLPFIFVVPPIGAPILATAALIGAALLGVIPLTGISWFLEAVNFNYLFWPWAHNLMEAMGIMAIGTVYWIIPRYTADVEREPRLYSEKLGIFAIIFYTVAAAFAFPHHLFTMSSTQPIGLSYVGQLASWLTGFGAAFSVFNILATGWRYGLKIRPASLAVLLGFSLYVTDGFLAMQLGTIGWNYRLHGTYYVTAHLMTILIAVTLIWIGAVYHHFQLLRGRGDDEKLSYLHIILTTVAGFGLMYVMATMGVGGVPRRAYPIPFAADIQITLLTAFGALLALAQAIFIANLVRGGGVAAR</sequence>
<proteinExistence type="predicted"/>
<dbReference type="PRINTS" id="PR01165">
    <property type="entry name" value="CYCOXIDASEI"/>
</dbReference>
<feature type="transmembrane region" description="Helical" evidence="1">
    <location>
        <begin position="279"/>
        <end position="298"/>
    </location>
</feature>
<protein>
    <recommendedName>
        <fullName evidence="2">Cytochrome oxidase subunit I profile domain-containing protein</fullName>
    </recommendedName>
</protein>
<dbReference type="InterPro" id="IPR000883">
    <property type="entry name" value="Cyt_C_Oxase_1"/>
</dbReference>
<accession>A0A833EC75</accession>
<dbReference type="GO" id="GO:0022904">
    <property type="term" value="P:respiratory electron transport chain"/>
    <property type="evidence" value="ECO:0007669"/>
    <property type="project" value="TreeGrafter"/>
</dbReference>
<dbReference type="InterPro" id="IPR036927">
    <property type="entry name" value="Cyt_c_oxase-like_su1_sf"/>
</dbReference>
<dbReference type="PROSITE" id="PS50855">
    <property type="entry name" value="COX1"/>
    <property type="match status" value="1"/>
</dbReference>
<dbReference type="InterPro" id="IPR023616">
    <property type="entry name" value="Cyt_c_oxase-like_su1_dom"/>
</dbReference>
<name>A0A833EC75_CALS0</name>
<gene>
    <name evidence="3" type="ORF">EYH45_03145</name>
</gene>
<feature type="transmembrane region" description="Helical" evidence="1">
    <location>
        <begin position="53"/>
        <end position="75"/>
    </location>
</feature>
<comment type="caution">
    <text evidence="3">The sequence shown here is derived from an EMBL/GenBank/DDBJ whole genome shotgun (WGS) entry which is preliminary data.</text>
</comment>
<evidence type="ECO:0000313" key="3">
    <source>
        <dbReference type="EMBL" id="HIQ29540.1"/>
    </source>
</evidence>
<feature type="transmembrane region" description="Helical" evidence="1">
    <location>
        <begin position="203"/>
        <end position="227"/>
    </location>
</feature>
<feature type="transmembrane region" description="Helical" evidence="1">
    <location>
        <begin position="87"/>
        <end position="108"/>
    </location>
</feature>
<evidence type="ECO:0000313" key="4">
    <source>
        <dbReference type="Proteomes" id="UP000608579"/>
    </source>
</evidence>
<feature type="transmembrane region" description="Helical" evidence="1">
    <location>
        <begin position="239"/>
        <end position="259"/>
    </location>
</feature>
<feature type="transmembrane region" description="Helical" evidence="1">
    <location>
        <begin position="455"/>
        <end position="479"/>
    </location>
</feature>
<keyword evidence="1" id="KW-0812">Transmembrane</keyword>
<keyword evidence="1" id="KW-1133">Transmembrane helix</keyword>
<dbReference type="GO" id="GO:0015990">
    <property type="term" value="P:electron transport coupled proton transport"/>
    <property type="evidence" value="ECO:0007669"/>
    <property type="project" value="TreeGrafter"/>
</dbReference>
<keyword evidence="1" id="KW-0472">Membrane</keyword>
<reference evidence="3" key="1">
    <citation type="journal article" date="2020" name="ISME J.">
        <title>Gammaproteobacteria mediating utilization of methyl-, sulfur- and petroleum organic compounds in deep ocean hydrothermal plumes.</title>
        <authorList>
            <person name="Zhou Z."/>
            <person name="Liu Y."/>
            <person name="Pan J."/>
            <person name="Cron B.R."/>
            <person name="Toner B.M."/>
            <person name="Anantharaman K."/>
            <person name="Breier J.A."/>
            <person name="Dick G.J."/>
            <person name="Li M."/>
        </authorList>
    </citation>
    <scope>NUCLEOTIDE SEQUENCE</scope>
    <source>
        <strain evidence="3">SZUA-1515</strain>
    </source>
</reference>
<dbReference type="AlphaFoldDB" id="A0A833EC75"/>
<dbReference type="GO" id="GO:0004129">
    <property type="term" value="F:cytochrome-c oxidase activity"/>
    <property type="evidence" value="ECO:0007669"/>
    <property type="project" value="InterPro"/>
</dbReference>
<evidence type="ECO:0000259" key="2">
    <source>
        <dbReference type="PROSITE" id="PS50855"/>
    </source>
</evidence>
<feature type="transmembrane region" description="Helical" evidence="1">
    <location>
        <begin position="415"/>
        <end position="435"/>
    </location>
</feature>
<dbReference type="PANTHER" id="PTHR10422">
    <property type="entry name" value="CYTOCHROME C OXIDASE SUBUNIT 1"/>
    <property type="match status" value="1"/>
</dbReference>
<feature type="transmembrane region" description="Helical" evidence="1">
    <location>
        <begin position="139"/>
        <end position="157"/>
    </location>
</feature>
<feature type="transmembrane region" description="Helical" evidence="1">
    <location>
        <begin position="378"/>
        <end position="403"/>
    </location>
</feature>